<reference evidence="20 21" key="1">
    <citation type="journal article" date="2018" name="PLoS ONE">
        <title>The draft genome of Kipferlia bialata reveals reductive genome evolution in fornicate parasites.</title>
        <authorList>
            <person name="Tanifuji G."/>
            <person name="Takabayashi S."/>
            <person name="Kume K."/>
            <person name="Takagi M."/>
            <person name="Nakayama T."/>
            <person name="Kamikawa R."/>
            <person name="Inagaki Y."/>
            <person name="Hashimoto T."/>
        </authorList>
    </citation>
    <scope>NUCLEOTIDE SEQUENCE [LARGE SCALE GENOMIC DNA]</scope>
    <source>
        <strain evidence="20">NY0173</strain>
    </source>
</reference>
<dbReference type="GO" id="GO:0005789">
    <property type="term" value="C:endoplasmic reticulum membrane"/>
    <property type="evidence" value="ECO:0007669"/>
    <property type="project" value="UniProtKB-SubCell"/>
</dbReference>
<dbReference type="CDD" id="cd14824">
    <property type="entry name" value="Longin"/>
    <property type="match status" value="1"/>
</dbReference>
<dbReference type="Gene3D" id="1.20.5.110">
    <property type="match status" value="1"/>
</dbReference>
<dbReference type="Gene3D" id="3.30.450.50">
    <property type="entry name" value="Longin domain"/>
    <property type="match status" value="1"/>
</dbReference>
<keyword evidence="7" id="KW-0931">ER-Golgi transport</keyword>
<name>A0A9K3GNS1_9EUKA</name>
<evidence type="ECO:0000313" key="20">
    <source>
        <dbReference type="EMBL" id="GIQ89055.1"/>
    </source>
</evidence>
<evidence type="ECO:0000256" key="2">
    <source>
        <dbReference type="ARBA" id="ARBA00004394"/>
    </source>
</evidence>
<evidence type="ECO:0000256" key="1">
    <source>
        <dbReference type="ARBA" id="ARBA00004163"/>
    </source>
</evidence>
<dbReference type="CDD" id="cd15843">
    <property type="entry name" value="R-SNARE"/>
    <property type="match status" value="1"/>
</dbReference>
<evidence type="ECO:0000256" key="6">
    <source>
        <dbReference type="ARBA" id="ARBA00022824"/>
    </source>
</evidence>
<comment type="similarity">
    <text evidence="3">Belongs to the synaptobrevin family.</text>
</comment>
<keyword evidence="9 17" id="KW-1133">Transmembrane helix</keyword>
<feature type="domain" description="V-SNARE coiled-coil homology" evidence="19">
    <location>
        <begin position="139"/>
        <end position="199"/>
    </location>
</feature>
<keyword evidence="6" id="KW-0256">Endoplasmic reticulum</keyword>
<dbReference type="Proteomes" id="UP000265618">
    <property type="component" value="Unassembled WGS sequence"/>
</dbReference>
<evidence type="ECO:0000256" key="11">
    <source>
        <dbReference type="ARBA" id="ARBA00023054"/>
    </source>
</evidence>
<dbReference type="Pfam" id="PF00957">
    <property type="entry name" value="Synaptobrevin"/>
    <property type="match status" value="1"/>
</dbReference>
<dbReference type="PROSITE" id="PS50892">
    <property type="entry name" value="V_SNARE"/>
    <property type="match status" value="1"/>
</dbReference>
<dbReference type="PROSITE" id="PS50859">
    <property type="entry name" value="LONGIN"/>
    <property type="match status" value="1"/>
</dbReference>
<feature type="transmembrane region" description="Helical" evidence="17">
    <location>
        <begin position="203"/>
        <end position="222"/>
    </location>
</feature>
<dbReference type="GO" id="GO:0000139">
    <property type="term" value="C:Golgi membrane"/>
    <property type="evidence" value="ECO:0007669"/>
    <property type="project" value="UniProtKB-SubCell"/>
</dbReference>
<evidence type="ECO:0000256" key="17">
    <source>
        <dbReference type="SAM" id="Phobius"/>
    </source>
</evidence>
<proteinExistence type="inferred from homology"/>
<dbReference type="InterPro" id="IPR010908">
    <property type="entry name" value="Longin_dom"/>
</dbReference>
<comment type="subcellular location">
    <subcellularLocation>
        <location evidence="1">Endoplasmic reticulum membrane</location>
        <topology evidence="1">Single-pass type IV membrane protein</topology>
    </subcellularLocation>
    <subcellularLocation>
        <location evidence="13">Endoplasmic reticulum-Golgi intermediate compartment membrane</location>
    </subcellularLocation>
    <subcellularLocation>
        <location evidence="2">Golgi apparatus membrane</location>
    </subcellularLocation>
</comment>
<keyword evidence="5 17" id="KW-0812">Transmembrane</keyword>
<organism evidence="20 21">
    <name type="scientific">Kipferlia bialata</name>
    <dbReference type="NCBI Taxonomy" id="797122"/>
    <lineage>
        <taxon>Eukaryota</taxon>
        <taxon>Metamonada</taxon>
        <taxon>Carpediemonas-like organisms</taxon>
        <taxon>Kipferlia</taxon>
    </lineage>
</organism>
<evidence type="ECO:0000256" key="4">
    <source>
        <dbReference type="ARBA" id="ARBA00022448"/>
    </source>
</evidence>
<evidence type="ECO:0000256" key="9">
    <source>
        <dbReference type="ARBA" id="ARBA00022989"/>
    </source>
</evidence>
<evidence type="ECO:0000256" key="7">
    <source>
        <dbReference type="ARBA" id="ARBA00022892"/>
    </source>
</evidence>
<dbReference type="InterPro" id="IPR042855">
    <property type="entry name" value="V_SNARE_CC"/>
</dbReference>
<evidence type="ECO:0000256" key="16">
    <source>
        <dbReference type="PROSITE-ProRule" id="PRU00290"/>
    </source>
</evidence>
<dbReference type="InterPro" id="IPR044565">
    <property type="entry name" value="Sec22"/>
</dbReference>
<keyword evidence="21" id="KW-1185">Reference proteome</keyword>
<protein>
    <recommendedName>
        <fullName evidence="14">Vesicle-trafficking protein SEC22b</fullName>
    </recommendedName>
    <alternativeName>
        <fullName evidence="15">SEC22 vesicle-trafficking protein homolog B</fullName>
    </alternativeName>
</protein>
<dbReference type="SMART" id="SM01270">
    <property type="entry name" value="Longin"/>
    <property type="match status" value="1"/>
</dbReference>
<evidence type="ECO:0000256" key="12">
    <source>
        <dbReference type="ARBA" id="ARBA00023136"/>
    </source>
</evidence>
<keyword evidence="10" id="KW-0333">Golgi apparatus</keyword>
<sequence>YIMTGGNIFYMAVGRVGDRVLIASQCAQQRHNEAKFQSFVGKAFRGIKVEKQQKCTITSNTLNAHYVISEDCIFMVLCDKKYPRRVAYQALQHFAETFIHKYKAKRIDGASELSLSSKSADVFRAVLARFDDPAQSGDRISAINSDLDDLRVNMTSNIDSVLSNQAGLRELQTSADELASQANSFQRESRGVKNQTCIRRCRMYFILVALIALILLVIYFNLKG</sequence>
<evidence type="ECO:0000256" key="15">
    <source>
        <dbReference type="ARBA" id="ARBA00033315"/>
    </source>
</evidence>
<evidence type="ECO:0000256" key="3">
    <source>
        <dbReference type="ARBA" id="ARBA00008025"/>
    </source>
</evidence>
<feature type="non-terminal residue" evidence="20">
    <location>
        <position position="1"/>
    </location>
</feature>
<evidence type="ECO:0000256" key="13">
    <source>
        <dbReference type="ARBA" id="ARBA00024187"/>
    </source>
</evidence>
<dbReference type="InterPro" id="IPR011012">
    <property type="entry name" value="Longin-like_dom_sf"/>
</dbReference>
<dbReference type="Pfam" id="PF13774">
    <property type="entry name" value="Longin"/>
    <property type="match status" value="1"/>
</dbReference>
<dbReference type="GO" id="GO:0006890">
    <property type="term" value="P:retrograde vesicle-mediated transport, Golgi to endoplasmic reticulum"/>
    <property type="evidence" value="ECO:0007669"/>
    <property type="project" value="InterPro"/>
</dbReference>
<keyword evidence="12 17" id="KW-0472">Membrane</keyword>
<dbReference type="SUPFAM" id="SSF58038">
    <property type="entry name" value="SNARE fusion complex"/>
    <property type="match status" value="1"/>
</dbReference>
<evidence type="ECO:0000256" key="10">
    <source>
        <dbReference type="ARBA" id="ARBA00023034"/>
    </source>
</evidence>
<dbReference type="InterPro" id="IPR001388">
    <property type="entry name" value="Synaptobrevin-like"/>
</dbReference>
<dbReference type="GO" id="GO:0005484">
    <property type="term" value="F:SNAP receptor activity"/>
    <property type="evidence" value="ECO:0007669"/>
    <property type="project" value="InterPro"/>
</dbReference>
<keyword evidence="4" id="KW-0813">Transport</keyword>
<keyword evidence="11 16" id="KW-0175">Coiled coil</keyword>
<dbReference type="AlphaFoldDB" id="A0A9K3GNS1"/>
<evidence type="ECO:0000313" key="21">
    <source>
        <dbReference type="Proteomes" id="UP000265618"/>
    </source>
</evidence>
<dbReference type="GO" id="GO:0015031">
    <property type="term" value="P:protein transport"/>
    <property type="evidence" value="ECO:0007669"/>
    <property type="project" value="UniProtKB-KW"/>
</dbReference>
<dbReference type="PANTHER" id="PTHR45837">
    <property type="entry name" value="VESICLE-TRAFFICKING PROTEIN SEC22B"/>
    <property type="match status" value="1"/>
</dbReference>
<evidence type="ECO:0000256" key="5">
    <source>
        <dbReference type="ARBA" id="ARBA00022692"/>
    </source>
</evidence>
<dbReference type="SUPFAM" id="SSF64356">
    <property type="entry name" value="SNARE-like"/>
    <property type="match status" value="1"/>
</dbReference>
<dbReference type="GO" id="GO:0033116">
    <property type="term" value="C:endoplasmic reticulum-Golgi intermediate compartment membrane"/>
    <property type="evidence" value="ECO:0007669"/>
    <property type="project" value="UniProtKB-SubCell"/>
</dbReference>
<dbReference type="GO" id="GO:0006888">
    <property type="term" value="P:endoplasmic reticulum to Golgi vesicle-mediated transport"/>
    <property type="evidence" value="ECO:0007669"/>
    <property type="project" value="InterPro"/>
</dbReference>
<dbReference type="EMBL" id="BDIP01004645">
    <property type="protein sequence ID" value="GIQ89055.1"/>
    <property type="molecule type" value="Genomic_DNA"/>
</dbReference>
<gene>
    <name evidence="20" type="ORF">KIPB_011438</name>
</gene>
<accession>A0A9K3GNS1</accession>
<dbReference type="OrthoDB" id="1719357at2759"/>
<dbReference type="PRINTS" id="PR00219">
    <property type="entry name" value="SYNAPTOBREVN"/>
</dbReference>
<evidence type="ECO:0000256" key="14">
    <source>
        <dbReference type="ARBA" id="ARBA00024248"/>
    </source>
</evidence>
<keyword evidence="8" id="KW-0653">Protein transport</keyword>
<evidence type="ECO:0000259" key="18">
    <source>
        <dbReference type="PROSITE" id="PS50859"/>
    </source>
</evidence>
<evidence type="ECO:0000256" key="8">
    <source>
        <dbReference type="ARBA" id="ARBA00022927"/>
    </source>
</evidence>
<comment type="caution">
    <text evidence="20">The sequence shown here is derived from an EMBL/GenBank/DDBJ whole genome shotgun (WGS) entry which is preliminary data.</text>
</comment>
<evidence type="ECO:0000259" key="19">
    <source>
        <dbReference type="PROSITE" id="PS50892"/>
    </source>
</evidence>
<feature type="domain" description="Longin" evidence="18">
    <location>
        <begin position="12"/>
        <end position="127"/>
    </location>
</feature>